<dbReference type="Gene3D" id="3.30.70.980">
    <property type="match status" value="2"/>
</dbReference>
<dbReference type="Gene3D" id="1.10.10.200">
    <property type="match status" value="1"/>
</dbReference>
<keyword evidence="4 6" id="KW-0238">DNA-binding</keyword>
<accession>A0A7Z0PEZ0</accession>
<protein>
    <recommendedName>
        <fullName evidence="6">Probable transcriptional regulatory protein HP397_00475</fullName>
    </recommendedName>
</protein>
<keyword evidence="3 6" id="KW-0805">Transcription regulation</keyword>
<comment type="subcellular location">
    <subcellularLocation>
        <location evidence="6">Cytoplasm</location>
    </subcellularLocation>
</comment>
<feature type="domain" description="TACO1/YebC-like N-terminal" evidence="8">
    <location>
        <begin position="5"/>
        <end position="76"/>
    </location>
</feature>
<organism evidence="9 10">
    <name type="scientific">Streptobacillus felis</name>
    <dbReference type="NCBI Taxonomy" id="1384509"/>
    <lineage>
        <taxon>Bacteria</taxon>
        <taxon>Fusobacteriati</taxon>
        <taxon>Fusobacteriota</taxon>
        <taxon>Fusobacteriia</taxon>
        <taxon>Fusobacteriales</taxon>
        <taxon>Leptotrichiaceae</taxon>
        <taxon>Streptobacillus</taxon>
    </lineage>
</organism>
<dbReference type="HAMAP" id="MF_00693">
    <property type="entry name" value="Transcrip_reg_TACO1"/>
    <property type="match status" value="1"/>
</dbReference>
<dbReference type="GO" id="GO:0003677">
    <property type="term" value="F:DNA binding"/>
    <property type="evidence" value="ECO:0007669"/>
    <property type="project" value="UniProtKB-UniRule"/>
</dbReference>
<dbReference type="NCBIfam" id="NF009044">
    <property type="entry name" value="PRK12378.1"/>
    <property type="match status" value="1"/>
</dbReference>
<dbReference type="SUPFAM" id="SSF75625">
    <property type="entry name" value="YebC-like"/>
    <property type="match status" value="1"/>
</dbReference>
<keyword evidence="5 6" id="KW-0804">Transcription</keyword>
<evidence type="ECO:0000256" key="4">
    <source>
        <dbReference type="ARBA" id="ARBA00023125"/>
    </source>
</evidence>
<dbReference type="GO" id="GO:0006355">
    <property type="term" value="P:regulation of DNA-templated transcription"/>
    <property type="evidence" value="ECO:0007669"/>
    <property type="project" value="UniProtKB-UniRule"/>
</dbReference>
<dbReference type="PANTHER" id="PTHR12532:SF6">
    <property type="entry name" value="TRANSCRIPTIONAL REGULATORY PROTEIN YEBC-RELATED"/>
    <property type="match status" value="1"/>
</dbReference>
<reference evidence="9 10" key="1">
    <citation type="submission" date="2020-05" db="EMBL/GenBank/DDBJ databases">
        <title>Streptobacillus felis strain LHL191014123.</title>
        <authorList>
            <person name="Fawzy A."/>
            <person name="Rau J."/>
            <person name="Risse K."/>
            <person name="Schauerte N."/>
            <person name="Geiger C."/>
            <person name="Blom J."/>
            <person name="Imirzalioglu C."/>
            <person name="Falgenhauer J."/>
            <person name="Bach A."/>
            <person name="Herden C."/>
            <person name="Eisenberg T."/>
        </authorList>
    </citation>
    <scope>NUCLEOTIDE SEQUENCE [LARGE SCALE GENOMIC DNA]</scope>
    <source>
        <strain evidence="9 10">LHL191014123</strain>
    </source>
</reference>
<evidence type="ECO:0000313" key="10">
    <source>
        <dbReference type="Proteomes" id="UP000526184"/>
    </source>
</evidence>
<dbReference type="InterPro" id="IPR029072">
    <property type="entry name" value="YebC-like"/>
</dbReference>
<evidence type="ECO:0000256" key="6">
    <source>
        <dbReference type="HAMAP-Rule" id="MF_00693"/>
    </source>
</evidence>
<dbReference type="Proteomes" id="UP000526184">
    <property type="component" value="Unassembled WGS sequence"/>
</dbReference>
<dbReference type="InterPro" id="IPR017856">
    <property type="entry name" value="Integrase-like_N"/>
</dbReference>
<dbReference type="EMBL" id="JABMKT010000001">
    <property type="protein sequence ID" value="NYV27302.1"/>
    <property type="molecule type" value="Genomic_DNA"/>
</dbReference>
<gene>
    <name evidence="9" type="ORF">HP397_00475</name>
</gene>
<evidence type="ECO:0000256" key="3">
    <source>
        <dbReference type="ARBA" id="ARBA00023015"/>
    </source>
</evidence>
<dbReference type="GO" id="GO:0005829">
    <property type="term" value="C:cytosol"/>
    <property type="evidence" value="ECO:0007669"/>
    <property type="project" value="TreeGrafter"/>
</dbReference>
<keyword evidence="10" id="KW-1185">Reference proteome</keyword>
<evidence type="ECO:0000256" key="5">
    <source>
        <dbReference type="ARBA" id="ARBA00023163"/>
    </source>
</evidence>
<dbReference type="NCBIfam" id="TIGR01033">
    <property type="entry name" value="YebC/PmpR family DNA-binding transcriptional regulator"/>
    <property type="match status" value="1"/>
</dbReference>
<evidence type="ECO:0000259" key="7">
    <source>
        <dbReference type="Pfam" id="PF01709"/>
    </source>
</evidence>
<dbReference type="InterPro" id="IPR049083">
    <property type="entry name" value="TACO1_YebC_N"/>
</dbReference>
<evidence type="ECO:0000259" key="8">
    <source>
        <dbReference type="Pfam" id="PF20772"/>
    </source>
</evidence>
<dbReference type="NCBIfam" id="NF001030">
    <property type="entry name" value="PRK00110.1"/>
    <property type="match status" value="1"/>
</dbReference>
<dbReference type="AlphaFoldDB" id="A0A7Z0PEZ0"/>
<dbReference type="InterPro" id="IPR048300">
    <property type="entry name" value="TACO1_YebC-like_2nd/3rd_dom"/>
</dbReference>
<dbReference type="InterPro" id="IPR026564">
    <property type="entry name" value="Transcrip_reg_TACO1-like_dom3"/>
</dbReference>
<sequence>MAGHSKWANIQHRKGRQDKIRGKLFTRLGKEITVAARIGGGNPDFNPRLRLAIDKAKAANVSKDVIDKAIKKGTGELEGVEYIEIRYEGYGASGVAFIVDVVTDNKNRSAGSVRMNFSRNEGNLGSDGSVSFMFDRRGILIFNKDISFEKLLENSILVGALDVIEKENEYIVLTEDKDMEYVLNKLKDLGFIPIESETGMYPQNEIEINDIEVAKSIMNLYEALEDNEDVQNIYSNFNIPNNILEKLN</sequence>
<name>A0A7Z0PEZ0_9FUSO</name>
<dbReference type="InterPro" id="IPR002876">
    <property type="entry name" value="Transcrip_reg_TACO1-like"/>
</dbReference>
<keyword evidence="2 6" id="KW-0963">Cytoplasm</keyword>
<dbReference type="Pfam" id="PF01709">
    <property type="entry name" value="Transcrip_reg"/>
    <property type="match status" value="1"/>
</dbReference>
<proteinExistence type="inferred from homology"/>
<feature type="domain" description="TACO1/YebC-like second and third" evidence="7">
    <location>
        <begin position="82"/>
        <end position="237"/>
    </location>
</feature>
<comment type="similarity">
    <text evidence="1 6">Belongs to the TACO1 family.</text>
</comment>
<dbReference type="FunFam" id="1.10.10.200:FF:000002">
    <property type="entry name" value="Probable transcriptional regulatory protein CLM62_37755"/>
    <property type="match status" value="1"/>
</dbReference>
<evidence type="ECO:0000256" key="1">
    <source>
        <dbReference type="ARBA" id="ARBA00008724"/>
    </source>
</evidence>
<dbReference type="Pfam" id="PF20772">
    <property type="entry name" value="TACO1_YebC_N"/>
    <property type="match status" value="1"/>
</dbReference>
<dbReference type="RefSeq" id="WP_180135209.1">
    <property type="nucleotide sequence ID" value="NZ_JABMKT010000001.1"/>
</dbReference>
<evidence type="ECO:0000313" key="9">
    <source>
        <dbReference type="EMBL" id="NYV27302.1"/>
    </source>
</evidence>
<evidence type="ECO:0000256" key="2">
    <source>
        <dbReference type="ARBA" id="ARBA00022490"/>
    </source>
</evidence>
<dbReference type="PANTHER" id="PTHR12532">
    <property type="entry name" value="TRANSLATIONAL ACTIVATOR OF CYTOCHROME C OXIDASE 1"/>
    <property type="match status" value="1"/>
</dbReference>
<comment type="caution">
    <text evidence="9">The sequence shown here is derived from an EMBL/GenBank/DDBJ whole genome shotgun (WGS) entry which is preliminary data.</text>
</comment>